<keyword evidence="3" id="KW-1185">Reference proteome</keyword>
<dbReference type="STRING" id="405436.SAMN05444365_105285"/>
<reference evidence="3" key="1">
    <citation type="submission" date="2016-10" db="EMBL/GenBank/DDBJ databases">
        <authorList>
            <person name="Varghese N."/>
            <person name="Submissions S."/>
        </authorList>
    </citation>
    <scope>NUCLEOTIDE SEQUENCE [LARGE SCALE GENOMIC DNA]</scope>
    <source>
        <strain evidence="3">DSM 45245</strain>
    </source>
</reference>
<dbReference type="EMBL" id="FNPH01000005">
    <property type="protein sequence ID" value="SDZ09453.1"/>
    <property type="molecule type" value="Genomic_DNA"/>
</dbReference>
<feature type="signal peptide" evidence="1">
    <location>
        <begin position="1"/>
        <end position="25"/>
    </location>
</feature>
<name>A0A1H3Q866_9ACTN</name>
<evidence type="ECO:0000256" key="1">
    <source>
        <dbReference type="SAM" id="SignalP"/>
    </source>
</evidence>
<gene>
    <name evidence="2" type="ORF">SAMN05444365_105285</name>
</gene>
<dbReference type="Proteomes" id="UP000242415">
    <property type="component" value="Unassembled WGS sequence"/>
</dbReference>
<dbReference type="AlphaFoldDB" id="A0A1H3Q866"/>
<accession>A0A1H3Q866</accession>
<evidence type="ECO:0000313" key="3">
    <source>
        <dbReference type="Proteomes" id="UP000242415"/>
    </source>
</evidence>
<evidence type="ECO:0008006" key="4">
    <source>
        <dbReference type="Google" id="ProtNLM"/>
    </source>
</evidence>
<feature type="chain" id="PRO_5017306299" description="Peptidase inhibitor family I36" evidence="1">
    <location>
        <begin position="26"/>
        <end position="147"/>
    </location>
</feature>
<organism evidence="2 3">
    <name type="scientific">Micromonospora pattaloongensis</name>
    <dbReference type="NCBI Taxonomy" id="405436"/>
    <lineage>
        <taxon>Bacteria</taxon>
        <taxon>Bacillati</taxon>
        <taxon>Actinomycetota</taxon>
        <taxon>Actinomycetes</taxon>
        <taxon>Micromonosporales</taxon>
        <taxon>Micromonosporaceae</taxon>
        <taxon>Micromonospora</taxon>
    </lineage>
</organism>
<proteinExistence type="predicted"/>
<keyword evidence="1" id="KW-0732">Signal</keyword>
<protein>
    <recommendedName>
        <fullName evidence="4">Peptidase inhibitor family I36</fullName>
    </recommendedName>
</protein>
<sequence>MFAAVGAAAAVAVGAVVGVASPAAAGTCGTPGCGGTVVNQGSAAPIRVANQWCWTALQRFVGPELECVKNHDSWAAREADAWLALGESSSAKSAYYYDVDAFMVRGGCRTTFYYGDAVAKPRTEAPGSDMWIRITGTTRVSVTRVAC</sequence>
<evidence type="ECO:0000313" key="2">
    <source>
        <dbReference type="EMBL" id="SDZ09453.1"/>
    </source>
</evidence>